<evidence type="ECO:0000313" key="2">
    <source>
        <dbReference type="EMBL" id="QJA92776.1"/>
    </source>
</evidence>
<evidence type="ECO:0000313" key="1">
    <source>
        <dbReference type="EMBL" id="QJA77460.1"/>
    </source>
</evidence>
<accession>A0A6M3K4X0</accession>
<dbReference type="EMBL" id="MT143095">
    <property type="protein sequence ID" value="QJA92776.1"/>
    <property type="molecule type" value="Genomic_DNA"/>
</dbReference>
<reference evidence="1" key="1">
    <citation type="submission" date="2020-03" db="EMBL/GenBank/DDBJ databases">
        <title>The deep terrestrial virosphere.</title>
        <authorList>
            <person name="Holmfeldt K."/>
            <person name="Nilsson E."/>
            <person name="Simone D."/>
            <person name="Lopez-Fernandez M."/>
            <person name="Wu X."/>
            <person name="de Brujin I."/>
            <person name="Lundin D."/>
            <person name="Andersson A."/>
            <person name="Bertilsson S."/>
            <person name="Dopson M."/>
        </authorList>
    </citation>
    <scope>NUCLEOTIDE SEQUENCE</scope>
    <source>
        <strain evidence="1">MM415A01300</strain>
        <strain evidence="2">MM415B04479</strain>
    </source>
</reference>
<protein>
    <submittedName>
        <fullName evidence="1">Uncharacterized protein</fullName>
    </submittedName>
</protein>
<proteinExistence type="predicted"/>
<organism evidence="1">
    <name type="scientific">viral metagenome</name>
    <dbReference type="NCBI Taxonomy" id="1070528"/>
    <lineage>
        <taxon>unclassified sequences</taxon>
        <taxon>metagenomes</taxon>
        <taxon>organismal metagenomes</taxon>
    </lineage>
</organism>
<name>A0A6M3K4X0_9ZZZZ</name>
<dbReference type="AlphaFoldDB" id="A0A6M3K4X0"/>
<gene>
    <name evidence="1" type="ORF">MM415A01300_0005</name>
    <name evidence="2" type="ORF">MM415B04479_0008</name>
</gene>
<sequence>MIKMNTLDQTLFDLTHLTIDQMLELIKKSDSSEKRKFKTTGPTGSLEGTILDVDLGLLKFDGQDGFVMASEFSFSNDITWEVIK</sequence>
<dbReference type="EMBL" id="MT142284">
    <property type="protein sequence ID" value="QJA77460.1"/>
    <property type="molecule type" value="Genomic_DNA"/>
</dbReference>